<evidence type="ECO:0000259" key="3">
    <source>
        <dbReference type="PROSITE" id="PS50240"/>
    </source>
</evidence>
<dbReference type="Gene3D" id="2.40.10.10">
    <property type="entry name" value="Trypsin-like serine proteases"/>
    <property type="match status" value="1"/>
</dbReference>
<dbReference type="GO" id="GO:0006508">
    <property type="term" value="P:proteolysis"/>
    <property type="evidence" value="ECO:0007669"/>
    <property type="project" value="InterPro"/>
</dbReference>
<protein>
    <submittedName>
        <fullName evidence="4">Kallikrein-5</fullName>
    </submittedName>
</protein>
<gene>
    <name evidence="4" type="primary">KLK5</name>
    <name evidence="4" type="ORF">L345_12220</name>
</gene>
<dbReference type="AlphaFoldDB" id="V8NKI1"/>
<dbReference type="GO" id="GO:0004252">
    <property type="term" value="F:serine-type endopeptidase activity"/>
    <property type="evidence" value="ECO:0007669"/>
    <property type="project" value="InterPro"/>
</dbReference>
<dbReference type="PANTHER" id="PTHR24271">
    <property type="entry name" value="KALLIKREIN-RELATED"/>
    <property type="match status" value="1"/>
</dbReference>
<feature type="signal peptide" evidence="2">
    <location>
        <begin position="1"/>
        <end position="22"/>
    </location>
</feature>
<dbReference type="PROSITE" id="PS00135">
    <property type="entry name" value="TRYPSIN_SER"/>
    <property type="match status" value="1"/>
</dbReference>
<reference evidence="4 5" key="1">
    <citation type="journal article" date="2013" name="Proc. Natl. Acad. Sci. U.S.A.">
        <title>The king cobra genome reveals dynamic gene evolution and adaptation in the snake venom system.</title>
        <authorList>
            <person name="Vonk F.J."/>
            <person name="Casewell N.R."/>
            <person name="Henkel C.V."/>
            <person name="Heimberg A.M."/>
            <person name="Jansen H.J."/>
            <person name="McCleary R.J."/>
            <person name="Kerkkamp H.M."/>
            <person name="Vos R.A."/>
            <person name="Guerreiro I."/>
            <person name="Calvete J.J."/>
            <person name="Wuster W."/>
            <person name="Woods A.E."/>
            <person name="Logan J.M."/>
            <person name="Harrison R.A."/>
            <person name="Castoe T.A."/>
            <person name="de Koning A.P."/>
            <person name="Pollock D.D."/>
            <person name="Yandell M."/>
            <person name="Calderon D."/>
            <person name="Renjifo C."/>
            <person name="Currier R.B."/>
            <person name="Salgado D."/>
            <person name="Pla D."/>
            <person name="Sanz L."/>
            <person name="Hyder A.S."/>
            <person name="Ribeiro J.M."/>
            <person name="Arntzen J.W."/>
            <person name="van den Thillart G.E."/>
            <person name="Boetzer M."/>
            <person name="Pirovano W."/>
            <person name="Dirks R.P."/>
            <person name="Spaink H.P."/>
            <person name="Duboule D."/>
            <person name="McGlinn E."/>
            <person name="Kini R.M."/>
            <person name="Richardson M.K."/>
        </authorList>
    </citation>
    <scope>NUCLEOTIDE SEQUENCE</scope>
    <source>
        <tissue evidence="4">Blood</tissue>
    </source>
</reference>
<dbReference type="EMBL" id="AZIM01003507">
    <property type="protein sequence ID" value="ETE62032.1"/>
    <property type="molecule type" value="Genomic_DNA"/>
</dbReference>
<comment type="caution">
    <text evidence="4">The sequence shown here is derived from an EMBL/GenBank/DDBJ whole genome shotgun (WGS) entry which is preliminary data.</text>
</comment>
<dbReference type="PROSITE" id="PS50240">
    <property type="entry name" value="TRYPSIN_DOM"/>
    <property type="match status" value="1"/>
</dbReference>
<keyword evidence="5" id="KW-1185">Reference proteome</keyword>
<dbReference type="Pfam" id="PF00089">
    <property type="entry name" value="Trypsin"/>
    <property type="match status" value="1"/>
</dbReference>
<evidence type="ECO:0000256" key="2">
    <source>
        <dbReference type="SAM" id="SignalP"/>
    </source>
</evidence>
<proteinExistence type="predicted"/>
<organism evidence="4 5">
    <name type="scientific">Ophiophagus hannah</name>
    <name type="common">King cobra</name>
    <name type="synonym">Naja hannah</name>
    <dbReference type="NCBI Taxonomy" id="8665"/>
    <lineage>
        <taxon>Eukaryota</taxon>
        <taxon>Metazoa</taxon>
        <taxon>Chordata</taxon>
        <taxon>Craniata</taxon>
        <taxon>Vertebrata</taxon>
        <taxon>Euteleostomi</taxon>
        <taxon>Lepidosauria</taxon>
        <taxon>Squamata</taxon>
        <taxon>Bifurcata</taxon>
        <taxon>Unidentata</taxon>
        <taxon>Episquamata</taxon>
        <taxon>Toxicofera</taxon>
        <taxon>Serpentes</taxon>
        <taxon>Colubroidea</taxon>
        <taxon>Elapidae</taxon>
        <taxon>Elapinae</taxon>
        <taxon>Ophiophagus</taxon>
    </lineage>
</organism>
<feature type="chain" id="PRO_5004770864" evidence="2">
    <location>
        <begin position="23"/>
        <end position="113"/>
    </location>
</feature>
<evidence type="ECO:0000256" key="1">
    <source>
        <dbReference type="ARBA" id="ARBA00023157"/>
    </source>
</evidence>
<dbReference type="GO" id="GO:0030141">
    <property type="term" value="C:secretory granule"/>
    <property type="evidence" value="ECO:0007669"/>
    <property type="project" value="TreeGrafter"/>
</dbReference>
<keyword evidence="2" id="KW-0732">Signal</keyword>
<evidence type="ECO:0000313" key="5">
    <source>
        <dbReference type="Proteomes" id="UP000018936"/>
    </source>
</evidence>
<dbReference type="OrthoDB" id="10012881at2759"/>
<evidence type="ECO:0000313" key="4">
    <source>
        <dbReference type="EMBL" id="ETE62032.1"/>
    </source>
</evidence>
<sequence length="113" mass="12636">MSDPLNWLLNVLSLTLVWNTLTSYSVHRSTQYPMKTANRHTQSQKTCHVLGDSGGPLVCNNRLQGVVSWGLQICAQSGRRQSVPGVYTNICQFANWIRDTMQRNSGNQAANSR</sequence>
<dbReference type="InterPro" id="IPR033116">
    <property type="entry name" value="TRYPSIN_SER"/>
</dbReference>
<accession>V8NKI1</accession>
<feature type="non-terminal residue" evidence="4">
    <location>
        <position position="1"/>
    </location>
</feature>
<dbReference type="InterPro" id="IPR043504">
    <property type="entry name" value="Peptidase_S1_PA_chymotrypsin"/>
</dbReference>
<dbReference type="InterPro" id="IPR009003">
    <property type="entry name" value="Peptidase_S1_PA"/>
</dbReference>
<dbReference type="Proteomes" id="UP000018936">
    <property type="component" value="Unassembled WGS sequence"/>
</dbReference>
<keyword evidence="1" id="KW-1015">Disulfide bond</keyword>
<dbReference type="PANTHER" id="PTHR24271:SF48">
    <property type="entry name" value="KALLIKREIN-14"/>
    <property type="match status" value="1"/>
</dbReference>
<dbReference type="SUPFAM" id="SSF50494">
    <property type="entry name" value="Trypsin-like serine proteases"/>
    <property type="match status" value="1"/>
</dbReference>
<feature type="domain" description="Peptidase S1" evidence="3">
    <location>
        <begin position="1"/>
        <end position="102"/>
    </location>
</feature>
<dbReference type="InterPro" id="IPR001254">
    <property type="entry name" value="Trypsin_dom"/>
</dbReference>
<name>V8NKI1_OPHHA</name>